<keyword evidence="5 9" id="KW-1133">Transmembrane helix</keyword>
<feature type="domain" description="NUP210 Ig-like" evidence="14">
    <location>
        <begin position="241"/>
        <end position="331"/>
    </location>
</feature>
<dbReference type="InterPro" id="IPR055099">
    <property type="entry name" value="Ig_NUP210_7th"/>
</dbReference>
<dbReference type="Pfam" id="PF22963">
    <property type="entry name" value="Ig_NUP210_3rd"/>
    <property type="match status" value="1"/>
</dbReference>
<dbReference type="InterPro" id="IPR056899">
    <property type="entry name" value="Ig_NUP210_9th"/>
</dbReference>
<feature type="domain" description="NUP210 Ig-like" evidence="12">
    <location>
        <begin position="1339"/>
        <end position="1442"/>
    </location>
</feature>
<dbReference type="Pfam" id="PF25354">
    <property type="entry name" value="Ig_NUP210_16th"/>
    <property type="match status" value="1"/>
</dbReference>
<dbReference type="Pfam" id="PF22962">
    <property type="entry name" value="Ig_NUP210_7th"/>
    <property type="match status" value="1"/>
</dbReference>
<dbReference type="Pfam" id="PF22967">
    <property type="entry name" value="Ig_NUP210_1st"/>
    <property type="match status" value="1"/>
</dbReference>
<dbReference type="InterPro" id="IPR055094">
    <property type="entry name" value="NUP210_Ig15"/>
</dbReference>
<dbReference type="SUPFAM" id="SSF49373">
    <property type="entry name" value="Invasin/intimin cell-adhesion fragments"/>
    <property type="match status" value="1"/>
</dbReference>
<feature type="domain" description="NUP210 fourth Ig-like" evidence="18">
    <location>
        <begin position="344"/>
        <end position="417"/>
    </location>
</feature>
<dbReference type="InterPro" id="IPR055096">
    <property type="entry name" value="Ig_NUP210_1st"/>
</dbReference>
<feature type="transmembrane region" description="Helical" evidence="9">
    <location>
        <begin position="1773"/>
        <end position="1793"/>
    </location>
</feature>
<proteinExistence type="inferred from homology"/>
<accession>A0A9P0E2C4</accession>
<sequence length="1851" mass="206553">MALIKRNYFILCLICCYIQLNYGDDLAGSKLSVPRVLLPLFRDLSINFTLDISGGGCYKWSSSRRDIVEVVPLYGYAEECSRQATITVVTKELTRNTAIILAKDVFTGQILRADVIVDKIDSLQIVTTTRELFIEEPPEMFEVRAYDDQGNEFTTLVGVEFQWTVHTVAHASTGPVMKLMTFSDSPYETPLPVANFDRLGKHGHMALLEGIRTGSAKVSVKLPHSEYKQVPAVDVQLIVVANLILKPAVAFILPGDVIEYQLYQIRQGKMININFMGAQYSLLSENEDIAVVSERKAFAKVAGQVKIILRDNNVPESDKIIYPSATLNVALPSYMTLSLLPFQSWSLTINQNATIVPQLFTSNGQKFYIGENAEIRTSVPKENFHVQNVIRNGSVIGKTIRIGSGHVTSALYGVNDPNINQPLKLQTSATLEVFPDLGITPGLYVAPWIDSDFPALSSHKLTAFGGDGDYEWNSENKAVVEVNQDGLLKFNGLGQTLVNVCMRKNKLIKASSRIYVLEPHSLSVFSEYSEVPVGGEVVLHISLFGKVTIGSTTRLKAFDYCQHLEFIVSPQDPFYKIEKAVNNSLGCAARVVKSRSVGEAEVVVKLRLPTVTLEGSLRIRSHPPLVSIQPISKQVLLALGSSYHVVFSGGPSPSFGPYSTHLTITNDKISASKVHERPGLYVYSVTCLQIGSSDVNIFVKTMPLIKYSKSVESVYRVKVFCKLPKSLNVIRNYNTGCPDVIQDKIIAYPSSKTKFSIKIMDDLGNSFDNATSLLYDWNFLNQTMATFQEPNKVYLDEVEYDFYKRPLTHYIVVITNNNTGEVLGKGMAFNYRKEALTQYNLNREDWSIHGKVVTHFALSVASEPFIETSFMSIFNHPLNMVNLLITGGSGHFQFEVKPRSIVDVRYVHQKKMAEIHPLNEGTCEITIADRCLPPFFNMSIDVKVINVAYLQIETASKIQEGQQKKVTVKVFDKEEYPLAFPVFSVEKMGMVMECSDTSIADFDKTEKVSMDSNKGIINFILKAKKIGEVTIWARWFNITSNVLNIQVFPRVKINPRNLTLVVGSEIQIDIIGGPSIDSALQYMTADSFISTVSPDAVVKGLRPGRTSLTAIAVGHQGEVYSKDTVEVNVVTLAGVYIVAPITNLGVGNMMPMWACGLPHTISPLLLGSISPPLQFKWSTSVPNIVMIKDVFYNTNIQIGNENKLSVRILGLKPGQTSIELSVTGRGFDKNIFTFNSSFRVDVVSRLEWMRPNIGFPFMLMAPNTNYQLKTNLVEKEVKYRISTMRILPETVLGDNNVVQISSEGILTSGSNFGTAVISARSSEFISGSDEIHLMVKIRPVHYLMINVDTPLETSEDVKSLPRGLYLNINITYHDKYGSVFFVAPFSKPVHSCSVCSKVHIEYLESNHSLVTSLTSIGSVILKFKDVMYGRQIEMEDYVKIPVDNYISPNRNFMTVGEIICFSTPLITDKGVWSADNNPISISKYGVAKAVRPGPAVITFSLSYPEPRILSSTVVEVLPLQSFLFGSMSRKMITNSINVVYLVPVFLINEKQKKHEYYSKNCRNQHVDIDIYPFSCELHYTSSSKLYPVENIFSVKADFNITMGSYACVITPIKGAAKDISKIESNITLTVTNQKSLYETLLIYFYPQFNLDNNRVTITKRLRTVFIEVSGIPAVLKDLFAIASDPEVISVGDPFLSDDNVLSIPIIPQVFAAGVPEIYITVSSKLTSQEERVQVVFTDTAEPESFLRSLINVIYHIVMAIFEGLIFYHPINSFMVYSLILCIVVYYFASFLMLKNDYAETPSRPAHLMSPKSFRRVTTTSRFNRPRPMPGSAPSVFLTDSHLLHQESNHSF</sequence>
<evidence type="ECO:0000256" key="6">
    <source>
        <dbReference type="ARBA" id="ARBA00023136"/>
    </source>
</evidence>
<evidence type="ECO:0000259" key="19">
    <source>
        <dbReference type="Pfam" id="PF25354"/>
    </source>
</evidence>
<gene>
    <name evidence="21" type="ORF">NEZAVI_LOCUS296</name>
</gene>
<dbReference type="InterPro" id="IPR045197">
    <property type="entry name" value="NUP210-like"/>
</dbReference>
<dbReference type="InterPro" id="IPR055097">
    <property type="entry name" value="Ig_NUP210_2nd"/>
</dbReference>
<evidence type="ECO:0000259" key="12">
    <source>
        <dbReference type="Pfam" id="PF22959"/>
    </source>
</evidence>
<dbReference type="GO" id="GO:0031965">
    <property type="term" value="C:nuclear membrane"/>
    <property type="evidence" value="ECO:0007669"/>
    <property type="project" value="UniProtKB-SubCell"/>
</dbReference>
<dbReference type="InterPro" id="IPR055098">
    <property type="entry name" value="Ig_NUP210_3rd"/>
</dbReference>
<comment type="similarity">
    <text evidence="2">Belongs to the NUP210 family.</text>
</comment>
<feature type="domain" description="NUP210 Ig-like" evidence="17">
    <location>
        <begin position="871"/>
        <end position="933"/>
    </location>
</feature>
<protein>
    <recommendedName>
        <fullName evidence="23">Nuclear pore membrane glycoprotein 210</fullName>
    </recommendedName>
</protein>
<keyword evidence="22" id="KW-1185">Reference proteome</keyword>
<dbReference type="Pfam" id="PF24902">
    <property type="entry name" value="Ig_NUP210_9th"/>
    <property type="match status" value="1"/>
</dbReference>
<evidence type="ECO:0000259" key="17">
    <source>
        <dbReference type="Pfam" id="PF24902"/>
    </source>
</evidence>
<evidence type="ECO:0000259" key="14">
    <source>
        <dbReference type="Pfam" id="PF22963"/>
    </source>
</evidence>
<dbReference type="Pfam" id="PF22957">
    <property type="entry name" value="NUP210_Ig"/>
    <property type="match status" value="1"/>
</dbReference>
<feature type="domain" description="NUP210 C-terminal Ig-like" evidence="11">
    <location>
        <begin position="1521"/>
        <end position="1673"/>
    </location>
</feature>
<evidence type="ECO:0000256" key="9">
    <source>
        <dbReference type="SAM" id="Phobius"/>
    </source>
</evidence>
<evidence type="ECO:0000259" key="15">
    <source>
        <dbReference type="Pfam" id="PF22967"/>
    </source>
</evidence>
<evidence type="ECO:0000256" key="8">
    <source>
        <dbReference type="ARBA" id="ARBA00023242"/>
    </source>
</evidence>
<dbReference type="InterPro" id="IPR055095">
    <property type="entry name" value="NUP210_Ig_C"/>
</dbReference>
<evidence type="ECO:0008006" key="23">
    <source>
        <dbReference type="Google" id="ProtNLM"/>
    </source>
</evidence>
<feature type="domain" description="NUP210 Ig-like" evidence="19">
    <location>
        <begin position="1446"/>
        <end position="1501"/>
    </location>
</feature>
<evidence type="ECO:0000256" key="4">
    <source>
        <dbReference type="ARBA" id="ARBA00022729"/>
    </source>
</evidence>
<dbReference type="InterPro" id="IPR057586">
    <property type="entry name" value="Ig_NUP210_16th"/>
</dbReference>
<evidence type="ECO:0000259" key="18">
    <source>
        <dbReference type="Pfam" id="PF24991"/>
    </source>
</evidence>
<feature type="domain" description="NUP210 Ig-like" evidence="16">
    <location>
        <begin position="127"/>
        <end position="232"/>
    </location>
</feature>
<feature type="signal peptide" evidence="10">
    <location>
        <begin position="1"/>
        <end position="23"/>
    </location>
</feature>
<evidence type="ECO:0000313" key="21">
    <source>
        <dbReference type="EMBL" id="CAH1388735.1"/>
    </source>
</evidence>
<evidence type="ECO:0000256" key="5">
    <source>
        <dbReference type="ARBA" id="ARBA00022989"/>
    </source>
</evidence>
<dbReference type="PANTHER" id="PTHR23019">
    <property type="entry name" value="NUCLEAR PORE MEMBRANE GLYCOPROTEIN GP210-RELATED"/>
    <property type="match status" value="1"/>
</dbReference>
<keyword evidence="8" id="KW-0539">Nucleus</keyword>
<evidence type="ECO:0000259" key="11">
    <source>
        <dbReference type="Pfam" id="PF22957"/>
    </source>
</evidence>
<dbReference type="Pfam" id="PF26182">
    <property type="entry name" value="Ig_NUP210_5th"/>
    <property type="match status" value="1"/>
</dbReference>
<feature type="domain" description="NUP210 Ig-like" evidence="13">
    <location>
        <begin position="632"/>
        <end position="722"/>
    </location>
</feature>
<dbReference type="Proteomes" id="UP001152798">
    <property type="component" value="Chromosome 1"/>
</dbReference>
<evidence type="ECO:0000259" key="20">
    <source>
        <dbReference type="Pfam" id="PF26181"/>
    </source>
</evidence>
<feature type="domain" description="NUP210 Ig-like" evidence="15">
    <location>
        <begin position="29"/>
        <end position="118"/>
    </location>
</feature>
<keyword evidence="3 9" id="KW-0812">Transmembrane</keyword>
<dbReference type="EMBL" id="OV725077">
    <property type="protein sequence ID" value="CAH1388735.1"/>
    <property type="molecule type" value="Genomic_DNA"/>
</dbReference>
<organism evidence="21 22">
    <name type="scientific">Nezara viridula</name>
    <name type="common">Southern green stink bug</name>
    <name type="synonym">Cimex viridulus</name>
    <dbReference type="NCBI Taxonomy" id="85310"/>
    <lineage>
        <taxon>Eukaryota</taxon>
        <taxon>Metazoa</taxon>
        <taxon>Ecdysozoa</taxon>
        <taxon>Arthropoda</taxon>
        <taxon>Hexapoda</taxon>
        <taxon>Insecta</taxon>
        <taxon>Pterygota</taxon>
        <taxon>Neoptera</taxon>
        <taxon>Paraneoptera</taxon>
        <taxon>Hemiptera</taxon>
        <taxon>Heteroptera</taxon>
        <taxon>Panheteroptera</taxon>
        <taxon>Pentatomomorpha</taxon>
        <taxon>Pentatomoidea</taxon>
        <taxon>Pentatomidae</taxon>
        <taxon>Pentatominae</taxon>
        <taxon>Nezara</taxon>
    </lineage>
</organism>
<reference evidence="21" key="1">
    <citation type="submission" date="2022-01" db="EMBL/GenBank/DDBJ databases">
        <authorList>
            <person name="King R."/>
        </authorList>
    </citation>
    <scope>NUCLEOTIDE SEQUENCE</scope>
</reference>
<dbReference type="InterPro" id="IPR008964">
    <property type="entry name" value="Invasin/intimin_cell_adhesion"/>
</dbReference>
<evidence type="ECO:0000256" key="10">
    <source>
        <dbReference type="SAM" id="SignalP"/>
    </source>
</evidence>
<evidence type="ECO:0000259" key="16">
    <source>
        <dbReference type="Pfam" id="PF22969"/>
    </source>
</evidence>
<evidence type="ECO:0000256" key="2">
    <source>
        <dbReference type="ARBA" id="ARBA00007313"/>
    </source>
</evidence>
<feature type="chain" id="PRO_5040173292" description="Nuclear pore membrane glycoprotein 210" evidence="10">
    <location>
        <begin position="24"/>
        <end position="1851"/>
    </location>
</feature>
<evidence type="ECO:0000259" key="13">
    <source>
        <dbReference type="Pfam" id="PF22962"/>
    </source>
</evidence>
<evidence type="ECO:0000313" key="22">
    <source>
        <dbReference type="Proteomes" id="UP001152798"/>
    </source>
</evidence>
<dbReference type="OrthoDB" id="361283at2759"/>
<dbReference type="Pfam" id="PF26181">
    <property type="entry name" value="Ig_NUP210_13th"/>
    <property type="match status" value="1"/>
</dbReference>
<feature type="domain" description="NUP210 Ig-like" evidence="20">
    <location>
        <begin position="1132"/>
        <end position="1239"/>
    </location>
</feature>
<keyword evidence="7" id="KW-0325">Glycoprotein</keyword>
<dbReference type="Pfam" id="PF22959">
    <property type="entry name" value="Ig_NUP210_15th"/>
    <property type="match status" value="1"/>
</dbReference>
<dbReference type="Pfam" id="PF24991">
    <property type="entry name" value="Ig_NUP210_4th"/>
    <property type="match status" value="1"/>
</dbReference>
<dbReference type="Pfam" id="PF22969">
    <property type="entry name" value="Ig_NUP210_2nd"/>
    <property type="match status" value="1"/>
</dbReference>
<dbReference type="InterPro" id="IPR056897">
    <property type="entry name" value="Ig_NUP210_4th"/>
</dbReference>
<dbReference type="PANTHER" id="PTHR23019:SF0">
    <property type="entry name" value="NUCLEAR PORE MEMBRANE GLYCOPROTEIN 210"/>
    <property type="match status" value="1"/>
</dbReference>
<evidence type="ECO:0000256" key="1">
    <source>
        <dbReference type="ARBA" id="ARBA00004590"/>
    </source>
</evidence>
<keyword evidence="4 10" id="KW-0732">Signal</keyword>
<keyword evidence="6 9" id="KW-0472">Membrane</keyword>
<evidence type="ECO:0000256" key="7">
    <source>
        <dbReference type="ARBA" id="ARBA00023180"/>
    </source>
</evidence>
<dbReference type="InterPro" id="IPR058779">
    <property type="entry name" value="Ig_NUP210_13th"/>
</dbReference>
<evidence type="ECO:0000256" key="3">
    <source>
        <dbReference type="ARBA" id="ARBA00022692"/>
    </source>
</evidence>
<name>A0A9P0E2C4_NEZVI</name>
<comment type="subcellular location">
    <subcellularLocation>
        <location evidence="1">Nucleus membrane</location>
        <topology evidence="1">Single-pass membrane protein</topology>
    </subcellularLocation>
</comment>
<dbReference type="GO" id="GO:0005643">
    <property type="term" value="C:nuclear pore"/>
    <property type="evidence" value="ECO:0007669"/>
    <property type="project" value="TreeGrafter"/>
</dbReference>